<dbReference type="GO" id="GO:0005886">
    <property type="term" value="C:plasma membrane"/>
    <property type="evidence" value="ECO:0007669"/>
    <property type="project" value="TreeGrafter"/>
</dbReference>
<dbReference type="Pfam" id="PF00654">
    <property type="entry name" value="Voltage_CLC"/>
    <property type="match status" value="1"/>
</dbReference>
<dbReference type="Proteomes" id="UP000092462">
    <property type="component" value="Unassembled WGS sequence"/>
</dbReference>
<evidence type="ECO:0000256" key="7">
    <source>
        <dbReference type="ARBA" id="ARBA00023214"/>
    </source>
</evidence>
<dbReference type="VEuPathDB" id="VectorBase:PPAPM1_002903"/>
<dbReference type="GO" id="GO:0005247">
    <property type="term" value="F:voltage-gated chloride channel activity"/>
    <property type="evidence" value="ECO:0007669"/>
    <property type="project" value="TreeGrafter"/>
</dbReference>
<keyword evidence="3" id="KW-0812">Transmembrane</keyword>
<protein>
    <submittedName>
        <fullName evidence="8">Uncharacterized protein</fullName>
    </submittedName>
</protein>
<dbReference type="GO" id="GO:0005769">
    <property type="term" value="C:early endosome"/>
    <property type="evidence" value="ECO:0007669"/>
    <property type="project" value="TreeGrafter"/>
</dbReference>
<evidence type="ECO:0000256" key="6">
    <source>
        <dbReference type="ARBA" id="ARBA00023136"/>
    </source>
</evidence>
<evidence type="ECO:0000313" key="8">
    <source>
        <dbReference type="EnsemblMetazoa" id="PPAI003354-PA"/>
    </source>
</evidence>
<organism evidence="8 9">
    <name type="scientific">Phlebotomus papatasi</name>
    <name type="common">Sandfly</name>
    <dbReference type="NCBI Taxonomy" id="29031"/>
    <lineage>
        <taxon>Eukaryota</taxon>
        <taxon>Metazoa</taxon>
        <taxon>Ecdysozoa</taxon>
        <taxon>Arthropoda</taxon>
        <taxon>Hexapoda</taxon>
        <taxon>Insecta</taxon>
        <taxon>Pterygota</taxon>
        <taxon>Neoptera</taxon>
        <taxon>Endopterygota</taxon>
        <taxon>Diptera</taxon>
        <taxon>Nematocera</taxon>
        <taxon>Psychodoidea</taxon>
        <taxon>Psychodidae</taxon>
        <taxon>Phlebotomus</taxon>
        <taxon>Phlebotomus</taxon>
    </lineage>
</organism>
<keyword evidence="7" id="KW-0868">Chloride</keyword>
<name>A0A1B0D731_PHLPP</name>
<comment type="subcellular location">
    <subcellularLocation>
        <location evidence="1">Membrane</location>
        <topology evidence="1">Multi-pass membrane protein</topology>
    </subcellularLocation>
</comment>
<evidence type="ECO:0000313" key="9">
    <source>
        <dbReference type="Proteomes" id="UP000092462"/>
    </source>
</evidence>
<dbReference type="PRINTS" id="PR00762">
    <property type="entry name" value="CLCHANNEL"/>
</dbReference>
<dbReference type="GO" id="GO:0008021">
    <property type="term" value="C:synaptic vesicle"/>
    <property type="evidence" value="ECO:0007669"/>
    <property type="project" value="TreeGrafter"/>
</dbReference>
<dbReference type="PANTHER" id="PTHR45711:SF6">
    <property type="entry name" value="CHLORIDE CHANNEL PROTEIN"/>
    <property type="match status" value="1"/>
</dbReference>
<reference evidence="8" key="1">
    <citation type="submission" date="2022-08" db="UniProtKB">
        <authorList>
            <consortium name="EnsemblMetazoa"/>
        </authorList>
    </citation>
    <scope>IDENTIFICATION</scope>
    <source>
        <strain evidence="8">Israel</strain>
    </source>
</reference>
<dbReference type="EnsemblMetazoa" id="PPAI003354-RA">
    <property type="protein sequence ID" value="PPAI003354-PA"/>
    <property type="gene ID" value="PPAI003354"/>
</dbReference>
<dbReference type="VEuPathDB" id="VectorBase:PPAI003354"/>
<evidence type="ECO:0000256" key="1">
    <source>
        <dbReference type="ARBA" id="ARBA00004141"/>
    </source>
</evidence>
<keyword evidence="2" id="KW-0813">Transport</keyword>
<dbReference type="SUPFAM" id="SSF81340">
    <property type="entry name" value="Clc chloride channel"/>
    <property type="match status" value="1"/>
</dbReference>
<dbReference type="AlphaFoldDB" id="A0A1B0D731"/>
<keyword evidence="6" id="KW-0472">Membrane</keyword>
<dbReference type="InterPro" id="IPR014743">
    <property type="entry name" value="Cl-channel_core"/>
</dbReference>
<proteinExistence type="predicted"/>
<dbReference type="Gene3D" id="1.10.3080.10">
    <property type="entry name" value="Clc chloride channel"/>
    <property type="match status" value="1"/>
</dbReference>
<dbReference type="PANTHER" id="PTHR45711">
    <property type="entry name" value="CHLORIDE CHANNEL PROTEIN"/>
    <property type="match status" value="1"/>
</dbReference>
<evidence type="ECO:0000256" key="2">
    <source>
        <dbReference type="ARBA" id="ARBA00022448"/>
    </source>
</evidence>
<keyword evidence="4" id="KW-1133">Transmembrane helix</keyword>
<evidence type="ECO:0000256" key="5">
    <source>
        <dbReference type="ARBA" id="ARBA00023065"/>
    </source>
</evidence>
<keyword evidence="5" id="KW-0406">Ion transport</keyword>
<dbReference type="EMBL" id="AJVK01012312">
    <property type="status" value="NOT_ANNOTATED_CDS"/>
    <property type="molecule type" value="Genomic_DNA"/>
</dbReference>
<evidence type="ECO:0000256" key="3">
    <source>
        <dbReference type="ARBA" id="ARBA00022692"/>
    </source>
</evidence>
<accession>A0A1B0D731</accession>
<dbReference type="InterPro" id="IPR001807">
    <property type="entry name" value="ClC"/>
</dbReference>
<keyword evidence="9" id="KW-1185">Reference proteome</keyword>
<evidence type="ECO:0000256" key="4">
    <source>
        <dbReference type="ARBA" id="ARBA00022989"/>
    </source>
</evidence>
<dbReference type="GO" id="GO:0005794">
    <property type="term" value="C:Golgi apparatus"/>
    <property type="evidence" value="ECO:0007669"/>
    <property type="project" value="TreeGrafter"/>
</dbReference>
<sequence length="174" mass="18881">MDNWLMWPEVFSQAREGVGGYIISYFFYIFWAMSFAALAASLVRQFAPYACGSGIPEIKTILSGFIIRGYLGKWTLIIKSVGIMLSVSAGLCLGKEGPMVHIASCIGNILSYLFPKYGKNEAKKREILSAAAAAGVSVAFGAPIGGVLFSLEEVSYYFPFSPVEHSPEKIQTLG</sequence>